<dbReference type="InterPro" id="IPR009742">
    <property type="entry name" value="Curlin_rpt"/>
</dbReference>
<feature type="signal peptide" evidence="3">
    <location>
        <begin position="1"/>
        <end position="29"/>
    </location>
</feature>
<gene>
    <name evidence="4" type="ORF">BJF95_02730</name>
</gene>
<name>A0A1Q8ZVJ1_9HYPH</name>
<sequence>MNHLSFKSLATAILISGLGTMAITAPAHAGGSISMNFSPANGGDGDMISSGLQLYSLYRNFKDGNIEQLGRNNSAGLAQNGRRNLGIIRQQGSEHNATLEQDGNDNAYGIFQFGRRSNVNVRQYGNNQSGATVSYGW</sequence>
<evidence type="ECO:0000256" key="2">
    <source>
        <dbReference type="ARBA" id="ARBA00022729"/>
    </source>
</evidence>
<dbReference type="OrthoDB" id="7907227at2"/>
<proteinExistence type="inferred from homology"/>
<dbReference type="Proteomes" id="UP000186894">
    <property type="component" value="Unassembled WGS sequence"/>
</dbReference>
<evidence type="ECO:0000256" key="3">
    <source>
        <dbReference type="SAM" id="SignalP"/>
    </source>
</evidence>
<dbReference type="GO" id="GO:0009289">
    <property type="term" value="C:pilus"/>
    <property type="evidence" value="ECO:0007669"/>
    <property type="project" value="InterPro"/>
</dbReference>
<dbReference type="GO" id="GO:0007155">
    <property type="term" value="P:cell adhesion"/>
    <property type="evidence" value="ECO:0007669"/>
    <property type="project" value="InterPro"/>
</dbReference>
<keyword evidence="5" id="KW-1185">Reference proteome</keyword>
<reference evidence="4 5" key="1">
    <citation type="submission" date="2016-09" db="EMBL/GenBank/DDBJ databases">
        <title>Rhizobium oryziradicis sp. nov., isolated from the root of rice.</title>
        <authorList>
            <person name="Zhao J."/>
            <person name="Zhang X."/>
        </authorList>
    </citation>
    <scope>NUCLEOTIDE SEQUENCE [LARGE SCALE GENOMIC DNA]</scope>
    <source>
        <strain evidence="4 5">N19</strain>
    </source>
</reference>
<evidence type="ECO:0000313" key="5">
    <source>
        <dbReference type="Proteomes" id="UP000186894"/>
    </source>
</evidence>
<evidence type="ECO:0000313" key="4">
    <source>
        <dbReference type="EMBL" id="OLP46090.1"/>
    </source>
</evidence>
<dbReference type="AlphaFoldDB" id="A0A1Q8ZVJ1"/>
<feature type="chain" id="PRO_5010167009" evidence="3">
    <location>
        <begin position="30"/>
        <end position="137"/>
    </location>
</feature>
<dbReference type="Pfam" id="PF07012">
    <property type="entry name" value="Curlin_rpt"/>
    <property type="match status" value="1"/>
</dbReference>
<dbReference type="EMBL" id="MKIM01000022">
    <property type="protein sequence ID" value="OLP46090.1"/>
    <property type="molecule type" value="Genomic_DNA"/>
</dbReference>
<protein>
    <submittedName>
        <fullName evidence="4">Curlin</fullName>
    </submittedName>
</protein>
<dbReference type="RefSeq" id="WP_075638212.1">
    <property type="nucleotide sequence ID" value="NZ_MKIM01000022.1"/>
</dbReference>
<dbReference type="STRING" id="1867956.BJF95_02730"/>
<evidence type="ECO:0000256" key="1">
    <source>
        <dbReference type="ARBA" id="ARBA00009766"/>
    </source>
</evidence>
<accession>A0A1Q8ZVJ1</accession>
<organism evidence="4 5">
    <name type="scientific">Rhizobium oryziradicis</name>
    <dbReference type="NCBI Taxonomy" id="1867956"/>
    <lineage>
        <taxon>Bacteria</taxon>
        <taxon>Pseudomonadati</taxon>
        <taxon>Pseudomonadota</taxon>
        <taxon>Alphaproteobacteria</taxon>
        <taxon>Hyphomicrobiales</taxon>
        <taxon>Rhizobiaceae</taxon>
        <taxon>Rhizobium/Agrobacterium group</taxon>
        <taxon>Rhizobium</taxon>
    </lineage>
</organism>
<keyword evidence="2 3" id="KW-0732">Signal</keyword>
<comment type="similarity">
    <text evidence="1">Belongs to the CsgA/CsgB family.</text>
</comment>
<comment type="caution">
    <text evidence="4">The sequence shown here is derived from an EMBL/GenBank/DDBJ whole genome shotgun (WGS) entry which is preliminary data.</text>
</comment>